<dbReference type="AlphaFoldDB" id="A0AAF1C4F2"/>
<organism evidence="2 3">
    <name type="scientific">Sanguibacter biliveldensis</name>
    <dbReference type="NCBI Taxonomy" id="3030830"/>
    <lineage>
        <taxon>Bacteria</taxon>
        <taxon>Bacillati</taxon>
        <taxon>Actinomycetota</taxon>
        <taxon>Actinomycetes</taxon>
        <taxon>Micrococcales</taxon>
        <taxon>Sanguibacteraceae</taxon>
        <taxon>Sanguibacter</taxon>
    </lineage>
</organism>
<gene>
    <name evidence="2" type="ORF">SANBI_002217</name>
</gene>
<dbReference type="InterPro" id="IPR016195">
    <property type="entry name" value="Pol/histidinol_Pase-like"/>
</dbReference>
<dbReference type="GO" id="GO:0005829">
    <property type="term" value="C:cytosol"/>
    <property type="evidence" value="ECO:0007669"/>
    <property type="project" value="TreeGrafter"/>
</dbReference>
<dbReference type="PANTHER" id="PTHR36928">
    <property type="entry name" value="PHOSPHATASE YCDX-RELATED"/>
    <property type="match status" value="1"/>
</dbReference>
<dbReference type="EMBL" id="CP138359">
    <property type="protein sequence ID" value="WPF84259.1"/>
    <property type="molecule type" value="Genomic_DNA"/>
</dbReference>
<dbReference type="PANTHER" id="PTHR36928:SF1">
    <property type="entry name" value="PHOSPHATASE YCDX-RELATED"/>
    <property type="match status" value="1"/>
</dbReference>
<proteinExistence type="predicted"/>
<dbReference type="InterPro" id="IPR050243">
    <property type="entry name" value="PHP_phosphatase"/>
</dbReference>
<keyword evidence="3" id="KW-1185">Reference proteome</keyword>
<evidence type="ECO:0000313" key="3">
    <source>
        <dbReference type="Proteomes" id="UP001304340"/>
    </source>
</evidence>
<feature type="region of interest" description="Disordered" evidence="1">
    <location>
        <begin position="254"/>
        <end position="279"/>
    </location>
</feature>
<evidence type="ECO:0000313" key="2">
    <source>
        <dbReference type="EMBL" id="WPF84259.1"/>
    </source>
</evidence>
<dbReference type="KEGG" id="sbil:SANBI_002217"/>
<dbReference type="GO" id="GO:0008270">
    <property type="term" value="F:zinc ion binding"/>
    <property type="evidence" value="ECO:0007669"/>
    <property type="project" value="TreeGrafter"/>
</dbReference>
<dbReference type="Gene3D" id="3.20.20.140">
    <property type="entry name" value="Metal-dependent hydrolases"/>
    <property type="match status" value="1"/>
</dbReference>
<sequence length="279" mass="29032">MTDGPAAARSPLPSTTVDGHVHSTFSDDAVSTVHENLAAALTVGLTEVTFVDHVRSSTGWVPEMVAAVRALDVPDGLVVRCGVETKLLDVTGRLDLPADAVVGRGALDVVLVGDHQFPGTDGPWSPTQTRERIADGLSPADAVSLLVEASIAAMTSQPGIQLAHWFSILPKVGLDESDLSDEHLRAWAAAARETGSTIEVNEKWACPGPRAVRAALDAGARLVVATDSHDARDVGRYVRVPWILEAAVSGETLPAETLPATEPSAAPSDQTPGTAGPRA</sequence>
<feature type="region of interest" description="Disordered" evidence="1">
    <location>
        <begin position="1"/>
        <end position="20"/>
    </location>
</feature>
<dbReference type="Proteomes" id="UP001304340">
    <property type="component" value="Chromosome"/>
</dbReference>
<dbReference type="SUPFAM" id="SSF89550">
    <property type="entry name" value="PHP domain-like"/>
    <property type="match status" value="1"/>
</dbReference>
<dbReference type="GO" id="GO:0042578">
    <property type="term" value="F:phosphoric ester hydrolase activity"/>
    <property type="evidence" value="ECO:0007669"/>
    <property type="project" value="TreeGrafter"/>
</dbReference>
<name>A0AAF1C4F2_9MICO</name>
<accession>A0AAF1C4F2</accession>
<protein>
    <submittedName>
        <fullName evidence="2">PHP domain-containing protein</fullName>
    </submittedName>
</protein>
<reference evidence="3" key="1">
    <citation type="submission" date="2023-11" db="EMBL/GenBank/DDBJ databases">
        <authorList>
            <person name="Helweg L.P."/>
            <person name="Kiel A."/>
            <person name="Hitz F."/>
            <person name="Ruckert-Reed C."/>
            <person name="Busche T."/>
            <person name="Kaltschmidt B."/>
            <person name="Kaltschmidt C."/>
        </authorList>
    </citation>
    <scope>NUCLEOTIDE SEQUENCE [LARGE SCALE GENOMIC DNA]</scope>
    <source>
        <strain evidence="3">4.1</strain>
    </source>
</reference>
<evidence type="ECO:0000256" key="1">
    <source>
        <dbReference type="SAM" id="MobiDB-lite"/>
    </source>
</evidence>